<dbReference type="AlphaFoldDB" id="A0A512DLK6"/>
<keyword evidence="2" id="KW-1185">Reference proteome</keyword>
<protein>
    <recommendedName>
        <fullName evidence="3">Glycosyltransferase family 1 protein</fullName>
    </recommendedName>
</protein>
<dbReference type="EMBL" id="BJYZ01000006">
    <property type="protein sequence ID" value="GEO37364.1"/>
    <property type="molecule type" value="Genomic_DNA"/>
</dbReference>
<organism evidence="1 2">
    <name type="scientific">Skermanella aerolata</name>
    <dbReference type="NCBI Taxonomy" id="393310"/>
    <lineage>
        <taxon>Bacteria</taxon>
        <taxon>Pseudomonadati</taxon>
        <taxon>Pseudomonadota</taxon>
        <taxon>Alphaproteobacteria</taxon>
        <taxon>Rhodospirillales</taxon>
        <taxon>Azospirillaceae</taxon>
        <taxon>Skermanella</taxon>
    </lineage>
</organism>
<gene>
    <name evidence="1" type="ORF">SAE02_15120</name>
</gene>
<reference evidence="1 2" key="1">
    <citation type="submission" date="2019-07" db="EMBL/GenBank/DDBJ databases">
        <title>Whole genome shotgun sequence of Skermanella aerolata NBRC 106429.</title>
        <authorList>
            <person name="Hosoyama A."/>
            <person name="Uohara A."/>
            <person name="Ohji S."/>
            <person name="Ichikawa N."/>
        </authorList>
    </citation>
    <scope>NUCLEOTIDE SEQUENCE [LARGE SCALE GENOMIC DNA]</scope>
    <source>
        <strain evidence="1 2">NBRC 106429</strain>
    </source>
</reference>
<evidence type="ECO:0000313" key="2">
    <source>
        <dbReference type="Proteomes" id="UP000321523"/>
    </source>
</evidence>
<name>A0A512DLK6_9PROT</name>
<comment type="caution">
    <text evidence="1">The sequence shown here is derived from an EMBL/GenBank/DDBJ whole genome shotgun (WGS) entry which is preliminary data.</text>
</comment>
<sequence length="200" mass="22013">MHSDLIVFGENWGRQPTGAHHLVRHLGTERKVVWVNSPVLRCCASCPRGQDQPSDMGDYRPDRILAPLAQHVSSNTASRADNQQLLGHQIRTAMSMLELRRPILLSSVPTAIDAVGEIDEHAVVYYCDTNFTLMADVSCCSIKAMEAELAVRADLIIAATPELAQRFPCHRTVVIDQDDEADGSWTARAATVGRLLDQLA</sequence>
<dbReference type="RefSeq" id="WP_044427019.1">
    <property type="nucleotide sequence ID" value="NZ_BJYZ01000006.1"/>
</dbReference>
<evidence type="ECO:0000313" key="1">
    <source>
        <dbReference type="EMBL" id="GEO37364.1"/>
    </source>
</evidence>
<proteinExistence type="predicted"/>
<dbReference type="OrthoDB" id="9769600at2"/>
<dbReference type="Proteomes" id="UP000321523">
    <property type="component" value="Unassembled WGS sequence"/>
</dbReference>
<accession>A0A512DLK6</accession>
<evidence type="ECO:0008006" key="3">
    <source>
        <dbReference type="Google" id="ProtNLM"/>
    </source>
</evidence>